<accession>A0A1V8RK76</accession>
<evidence type="ECO:0000256" key="2">
    <source>
        <dbReference type="SAM" id="SignalP"/>
    </source>
</evidence>
<dbReference type="AlphaFoldDB" id="A0A1V8RK76"/>
<reference evidence="3 4" key="1">
    <citation type="journal article" date="2016" name="Int. J. Syst. Evol. Microbiol.">
        <title>Pseudaminobacter manganicus sp. nov., isolated from sludge of a manganese mine.</title>
        <authorList>
            <person name="Li J."/>
            <person name="Huang J."/>
            <person name="Liao S."/>
            <person name="Wang G."/>
        </authorList>
    </citation>
    <scope>NUCLEOTIDE SEQUENCE [LARGE SCALE GENOMIC DNA]</scope>
    <source>
        <strain evidence="3 4">JH-7</strain>
    </source>
</reference>
<name>A0A1V8RK76_9HYPH</name>
<proteinExistence type="predicted"/>
<evidence type="ECO:0000313" key="3">
    <source>
        <dbReference type="EMBL" id="OQM73622.1"/>
    </source>
</evidence>
<dbReference type="Proteomes" id="UP000191905">
    <property type="component" value="Unassembled WGS sequence"/>
</dbReference>
<feature type="chain" id="PRO_5012099346" evidence="2">
    <location>
        <begin position="29"/>
        <end position="201"/>
    </location>
</feature>
<evidence type="ECO:0000256" key="1">
    <source>
        <dbReference type="SAM" id="MobiDB-lite"/>
    </source>
</evidence>
<dbReference type="PIRSF" id="PIRSF010521">
    <property type="entry name" value="DUF922_bac"/>
    <property type="match status" value="1"/>
</dbReference>
<organism evidence="3 4">
    <name type="scientific">Manganibacter manganicus</name>
    <dbReference type="NCBI Taxonomy" id="1873176"/>
    <lineage>
        <taxon>Bacteria</taxon>
        <taxon>Pseudomonadati</taxon>
        <taxon>Pseudomonadota</taxon>
        <taxon>Alphaproteobacteria</taxon>
        <taxon>Hyphomicrobiales</taxon>
        <taxon>Phyllobacteriaceae</taxon>
        <taxon>Manganibacter</taxon>
    </lineage>
</organism>
<comment type="caution">
    <text evidence="3">The sequence shown here is derived from an EMBL/GenBank/DDBJ whole genome shotgun (WGS) entry which is preliminary data.</text>
</comment>
<dbReference type="Pfam" id="PF06037">
    <property type="entry name" value="DUF922"/>
    <property type="match status" value="1"/>
</dbReference>
<protein>
    <submittedName>
        <fullName evidence="3">Peptidase</fullName>
    </submittedName>
</protein>
<keyword evidence="4" id="KW-1185">Reference proteome</keyword>
<gene>
    <name evidence="3" type="ORF">BFN67_08305</name>
</gene>
<feature type="region of interest" description="Disordered" evidence="1">
    <location>
        <begin position="164"/>
        <end position="183"/>
    </location>
</feature>
<sequence length="201" mass="22170">MRTAIKAGGWPLAAALLCLLATAFPALAEVRERVEPYAISGRTGLELYLSIGEHGPKAGGGRAIAHTNFKLTWRRNYQRQGNGCTLVAARPKLVITYTLPKPSAPLPAETQRRWDIFVEGIRKHEEVHGAAIKDMVERIEQTTVGFSVPDDPDCRKIRKAIQKPLSEASQAQRKHSRDFDRVEMGKGGNIQQLILGLIGKP</sequence>
<feature type="signal peptide" evidence="2">
    <location>
        <begin position="1"/>
        <end position="28"/>
    </location>
</feature>
<dbReference type="InterPro" id="IPR010321">
    <property type="entry name" value="DUF922"/>
</dbReference>
<evidence type="ECO:0000313" key="4">
    <source>
        <dbReference type="Proteomes" id="UP000191905"/>
    </source>
</evidence>
<dbReference type="EMBL" id="MDET01000058">
    <property type="protein sequence ID" value="OQM73622.1"/>
    <property type="molecule type" value="Genomic_DNA"/>
</dbReference>
<keyword evidence="2" id="KW-0732">Signal</keyword>